<evidence type="ECO:0000313" key="17">
    <source>
        <dbReference type="EMBL" id="KAG6929554.1"/>
    </source>
</evidence>
<evidence type="ECO:0000256" key="11">
    <source>
        <dbReference type="ARBA" id="ARBA00023242"/>
    </source>
</evidence>
<reference evidence="17 18" key="1">
    <citation type="journal article" date="2020" name="G3 (Bethesda)">
        <title>Draft Genome of the Common Snapping Turtle, Chelydra serpentina, a Model for Phenotypic Plasticity in Reptiles.</title>
        <authorList>
            <person name="Das D."/>
            <person name="Singh S.K."/>
            <person name="Bierstedt J."/>
            <person name="Erickson A."/>
            <person name="Galli G.L.J."/>
            <person name="Crossley D.A. 2nd"/>
            <person name="Rhen T."/>
        </authorList>
    </citation>
    <scope>NUCLEOTIDE SEQUENCE [LARGE SCALE GENOMIC DNA]</scope>
    <source>
        <strain evidence="17">KW</strain>
    </source>
</reference>
<dbReference type="FunFam" id="3.30.160.60:FF:000382">
    <property type="entry name" value="zinc finger protein 35 isoform X4"/>
    <property type="match status" value="1"/>
</dbReference>
<keyword evidence="8" id="KW-0805">Transcription regulation</keyword>
<keyword evidence="5" id="KW-0677">Repeat</keyword>
<feature type="region of interest" description="Disordered" evidence="13">
    <location>
        <begin position="1"/>
        <end position="36"/>
    </location>
</feature>
<keyword evidence="10" id="KW-0804">Transcription</keyword>
<dbReference type="CDD" id="cd07765">
    <property type="entry name" value="KRAB_A-box"/>
    <property type="match status" value="1"/>
</dbReference>
<evidence type="ECO:0000259" key="14">
    <source>
        <dbReference type="PROSITE" id="PS50157"/>
    </source>
</evidence>
<proteinExistence type="inferred from homology"/>
<evidence type="ECO:0000259" key="15">
    <source>
        <dbReference type="PROSITE" id="PS50805"/>
    </source>
</evidence>
<dbReference type="InterPro" id="IPR003655">
    <property type="entry name" value="aKRAB"/>
</dbReference>
<dbReference type="GO" id="GO:0003677">
    <property type="term" value="F:DNA binding"/>
    <property type="evidence" value="ECO:0007669"/>
    <property type="project" value="UniProtKB-KW"/>
</dbReference>
<dbReference type="PROSITE" id="PS00028">
    <property type="entry name" value="ZINC_FINGER_C2H2_1"/>
    <property type="match status" value="3"/>
</dbReference>
<dbReference type="PANTHER" id="PTHR23232:SF142">
    <property type="entry name" value="GASTRULA ZINC FINGER PROTEIN XLCGF57.1-LIKE-RELATED"/>
    <property type="match status" value="1"/>
</dbReference>
<sequence>MDFPSIAESEPLCAGNKPGGSQGVKWTKTPSDASPIASLPGRLQNNIRPVQPRGPRSKMALAQRIQMPVTFEDVAVYFTKEEWALLDLGQRALYRDVMQENYENVTSLGFLMSRPELICQLEQGEETRVPDLQDLEERGIWRGACTAGDEMLCKNEEENPQQEVEPRGTVSAGSRGNVPAQGEAVGSQIGSKRQKEKDSGKGQSKSTSYEGGSRDSNKTRVQQTGEMQKICIDCGKIFSCISHLIRHQRTHTGERPFKCPDCGKGFGRSSHLVVHERIHTGERPYKCDECEKSFNQSPHLIRHQKLHLMERRLKLPAWGGVNTAFPNSLSIQLPVAGIRGQLQVPPGCSVNLWLCLL</sequence>
<evidence type="ECO:0000256" key="13">
    <source>
        <dbReference type="SAM" id="MobiDB-lite"/>
    </source>
</evidence>
<dbReference type="GO" id="GO:0008270">
    <property type="term" value="F:zinc ion binding"/>
    <property type="evidence" value="ECO:0007669"/>
    <property type="project" value="UniProtKB-KW"/>
</dbReference>
<feature type="compositionally biased region" description="Polar residues" evidence="13">
    <location>
        <begin position="201"/>
        <end position="210"/>
    </location>
</feature>
<name>A0A8T1SLX6_CHESE</name>
<dbReference type="InterPro" id="IPR036051">
    <property type="entry name" value="KRAB_dom_sf"/>
</dbReference>
<dbReference type="PROSITE" id="PS50805">
    <property type="entry name" value="KRAB"/>
    <property type="match status" value="1"/>
</dbReference>
<feature type="domain" description="KRAB-related" evidence="16">
    <location>
        <begin position="66"/>
        <end position="136"/>
    </location>
</feature>
<keyword evidence="11" id="KW-0539">Nucleus</keyword>
<dbReference type="SMART" id="SM00355">
    <property type="entry name" value="ZnF_C2H2"/>
    <property type="match status" value="3"/>
</dbReference>
<evidence type="ECO:0000313" key="18">
    <source>
        <dbReference type="Proteomes" id="UP000765507"/>
    </source>
</evidence>
<dbReference type="Proteomes" id="UP000765507">
    <property type="component" value="Unassembled WGS sequence"/>
</dbReference>
<dbReference type="OrthoDB" id="3437960at2759"/>
<gene>
    <name evidence="17" type="ORF">G0U57_005371</name>
</gene>
<dbReference type="PANTHER" id="PTHR23232">
    <property type="entry name" value="KRAB DOMAIN C2H2 ZINC FINGER"/>
    <property type="match status" value="1"/>
</dbReference>
<keyword evidence="4" id="KW-0479">Metal-binding</keyword>
<dbReference type="InterPro" id="IPR001909">
    <property type="entry name" value="KRAB"/>
</dbReference>
<comment type="caution">
    <text evidence="17">The sequence shown here is derived from an EMBL/GenBank/DDBJ whole genome shotgun (WGS) entry which is preliminary data.</text>
</comment>
<dbReference type="Gene3D" id="3.30.160.60">
    <property type="entry name" value="Classic Zinc Finger"/>
    <property type="match status" value="3"/>
</dbReference>
<dbReference type="SMART" id="SM00349">
    <property type="entry name" value="KRAB"/>
    <property type="match status" value="1"/>
</dbReference>
<dbReference type="FunFam" id="3.30.160.60:FF:001532">
    <property type="entry name" value="Zinc finger protein 483"/>
    <property type="match status" value="1"/>
</dbReference>
<dbReference type="PROSITE" id="PS50806">
    <property type="entry name" value="KRAB_RELATED"/>
    <property type="match status" value="1"/>
</dbReference>
<dbReference type="PROSITE" id="PS50157">
    <property type="entry name" value="ZINC_FINGER_C2H2_2"/>
    <property type="match status" value="3"/>
</dbReference>
<evidence type="ECO:0000256" key="8">
    <source>
        <dbReference type="ARBA" id="ARBA00023015"/>
    </source>
</evidence>
<dbReference type="GO" id="GO:0006355">
    <property type="term" value="P:regulation of DNA-templated transcription"/>
    <property type="evidence" value="ECO:0007669"/>
    <property type="project" value="InterPro"/>
</dbReference>
<evidence type="ECO:0000256" key="3">
    <source>
        <dbReference type="ARBA" id="ARBA00006991"/>
    </source>
</evidence>
<dbReference type="SUPFAM" id="SSF57667">
    <property type="entry name" value="beta-beta-alpha zinc fingers"/>
    <property type="match status" value="2"/>
</dbReference>
<evidence type="ECO:0000256" key="1">
    <source>
        <dbReference type="ARBA" id="ARBA00003767"/>
    </source>
</evidence>
<evidence type="ECO:0000259" key="16">
    <source>
        <dbReference type="PROSITE" id="PS50806"/>
    </source>
</evidence>
<dbReference type="SUPFAM" id="SSF109640">
    <property type="entry name" value="KRAB domain (Kruppel-associated box)"/>
    <property type="match status" value="1"/>
</dbReference>
<dbReference type="InterPro" id="IPR013087">
    <property type="entry name" value="Znf_C2H2_type"/>
</dbReference>
<feature type="domain" description="KRAB" evidence="15">
    <location>
        <begin position="69"/>
        <end position="140"/>
    </location>
</feature>
<comment type="subcellular location">
    <subcellularLocation>
        <location evidence="2">Nucleus</location>
    </subcellularLocation>
</comment>
<keyword evidence="18" id="KW-1185">Reference proteome</keyword>
<dbReference type="InterPro" id="IPR036236">
    <property type="entry name" value="Znf_C2H2_sf"/>
</dbReference>
<dbReference type="Gene3D" id="6.10.140.140">
    <property type="match status" value="1"/>
</dbReference>
<keyword evidence="7" id="KW-0862">Zinc</keyword>
<feature type="region of interest" description="Disordered" evidence="13">
    <location>
        <begin position="156"/>
        <end position="221"/>
    </location>
</feature>
<dbReference type="FunFam" id="3.30.160.60:FF:001239">
    <property type="entry name" value="Zinc finger protein 615"/>
    <property type="match status" value="1"/>
</dbReference>
<dbReference type="EMBL" id="JAHGAV010000172">
    <property type="protein sequence ID" value="KAG6929554.1"/>
    <property type="molecule type" value="Genomic_DNA"/>
</dbReference>
<organism evidence="17 18">
    <name type="scientific">Chelydra serpentina</name>
    <name type="common">Snapping turtle</name>
    <name type="synonym">Testudo serpentina</name>
    <dbReference type="NCBI Taxonomy" id="8475"/>
    <lineage>
        <taxon>Eukaryota</taxon>
        <taxon>Metazoa</taxon>
        <taxon>Chordata</taxon>
        <taxon>Craniata</taxon>
        <taxon>Vertebrata</taxon>
        <taxon>Euteleostomi</taxon>
        <taxon>Archelosauria</taxon>
        <taxon>Testudinata</taxon>
        <taxon>Testudines</taxon>
        <taxon>Cryptodira</taxon>
        <taxon>Durocryptodira</taxon>
        <taxon>Americhelydia</taxon>
        <taxon>Chelydroidea</taxon>
        <taxon>Chelydridae</taxon>
        <taxon>Chelydra</taxon>
    </lineage>
</organism>
<feature type="domain" description="C2H2-type" evidence="14">
    <location>
        <begin position="285"/>
        <end position="312"/>
    </location>
</feature>
<comment type="similarity">
    <text evidence="3">Belongs to the krueppel C2H2-type zinc-finger protein family.</text>
</comment>
<evidence type="ECO:0000256" key="2">
    <source>
        <dbReference type="ARBA" id="ARBA00004123"/>
    </source>
</evidence>
<dbReference type="Pfam" id="PF01352">
    <property type="entry name" value="KRAB"/>
    <property type="match status" value="1"/>
</dbReference>
<dbReference type="AlphaFoldDB" id="A0A8T1SLX6"/>
<evidence type="ECO:0000256" key="7">
    <source>
        <dbReference type="ARBA" id="ARBA00022833"/>
    </source>
</evidence>
<feature type="domain" description="C2H2-type" evidence="14">
    <location>
        <begin position="229"/>
        <end position="256"/>
    </location>
</feature>
<evidence type="ECO:0000256" key="12">
    <source>
        <dbReference type="PROSITE-ProRule" id="PRU00042"/>
    </source>
</evidence>
<keyword evidence="6 12" id="KW-0863">Zinc-finger</keyword>
<evidence type="ECO:0000256" key="5">
    <source>
        <dbReference type="ARBA" id="ARBA00022737"/>
    </source>
</evidence>
<accession>A0A8T1SLX6</accession>
<feature type="domain" description="C2H2-type" evidence="14">
    <location>
        <begin position="257"/>
        <end position="284"/>
    </location>
</feature>
<protein>
    <submittedName>
        <fullName evidence="17">ZFP92 zinc finger protein</fullName>
    </submittedName>
</protein>
<keyword evidence="9" id="KW-0238">DNA-binding</keyword>
<dbReference type="InterPro" id="IPR050169">
    <property type="entry name" value="Krueppel_C2H2_ZnF"/>
</dbReference>
<evidence type="ECO:0000256" key="6">
    <source>
        <dbReference type="ARBA" id="ARBA00022771"/>
    </source>
</evidence>
<evidence type="ECO:0000256" key="4">
    <source>
        <dbReference type="ARBA" id="ARBA00022723"/>
    </source>
</evidence>
<dbReference type="Pfam" id="PF00096">
    <property type="entry name" value="zf-C2H2"/>
    <property type="match status" value="2"/>
</dbReference>
<comment type="function">
    <text evidence="1">May be involved in transcriptional regulation.</text>
</comment>
<evidence type="ECO:0000256" key="9">
    <source>
        <dbReference type="ARBA" id="ARBA00023125"/>
    </source>
</evidence>
<evidence type="ECO:0000256" key="10">
    <source>
        <dbReference type="ARBA" id="ARBA00023163"/>
    </source>
</evidence>
<dbReference type="GO" id="GO:0005634">
    <property type="term" value="C:nucleus"/>
    <property type="evidence" value="ECO:0007669"/>
    <property type="project" value="UniProtKB-SubCell"/>
</dbReference>